<organism evidence="1 3">
    <name type="scientific">Medicago truncatula</name>
    <name type="common">Barrel medic</name>
    <name type="synonym">Medicago tribuloides</name>
    <dbReference type="NCBI Taxonomy" id="3880"/>
    <lineage>
        <taxon>Eukaryota</taxon>
        <taxon>Viridiplantae</taxon>
        <taxon>Streptophyta</taxon>
        <taxon>Embryophyta</taxon>
        <taxon>Tracheophyta</taxon>
        <taxon>Spermatophyta</taxon>
        <taxon>Magnoliopsida</taxon>
        <taxon>eudicotyledons</taxon>
        <taxon>Gunneridae</taxon>
        <taxon>Pentapetalae</taxon>
        <taxon>rosids</taxon>
        <taxon>fabids</taxon>
        <taxon>Fabales</taxon>
        <taxon>Fabaceae</taxon>
        <taxon>Papilionoideae</taxon>
        <taxon>50 kb inversion clade</taxon>
        <taxon>NPAAA clade</taxon>
        <taxon>Hologalegina</taxon>
        <taxon>IRL clade</taxon>
        <taxon>Trifolieae</taxon>
        <taxon>Medicago</taxon>
    </lineage>
</organism>
<accession>G7IH43</accession>
<dbReference type="EMBL" id="CM001218">
    <property type="protein sequence ID" value="AES66447.1"/>
    <property type="molecule type" value="Genomic_DNA"/>
</dbReference>
<dbReference type="PaxDb" id="3880-AES66447"/>
<dbReference type="Proteomes" id="UP000002051">
    <property type="component" value="Chromosome 2"/>
</dbReference>
<evidence type="ECO:0000313" key="1">
    <source>
        <dbReference type="EMBL" id="AES66447.1"/>
    </source>
</evidence>
<reference evidence="1 3" key="2">
    <citation type="journal article" date="2014" name="BMC Genomics">
        <title>An improved genome release (version Mt4.0) for the model legume Medicago truncatula.</title>
        <authorList>
            <person name="Tang H."/>
            <person name="Krishnakumar V."/>
            <person name="Bidwell S."/>
            <person name="Rosen B."/>
            <person name="Chan A."/>
            <person name="Zhou S."/>
            <person name="Gentzbittel L."/>
            <person name="Childs K.L."/>
            <person name="Yandell M."/>
            <person name="Gundlach H."/>
            <person name="Mayer K.F."/>
            <person name="Schwartz D.C."/>
            <person name="Town C.D."/>
        </authorList>
    </citation>
    <scope>GENOME REANNOTATION</scope>
    <source>
        <strain evidence="2 3">cv. Jemalong A17</strain>
    </source>
</reference>
<proteinExistence type="predicted"/>
<keyword evidence="3" id="KW-1185">Reference proteome</keyword>
<name>G7IH43_MEDTR</name>
<dbReference type="AlphaFoldDB" id="G7IH43"/>
<gene>
    <name evidence="1" type="ordered locus">MTR_2g069410</name>
</gene>
<evidence type="ECO:0000313" key="3">
    <source>
        <dbReference type="Proteomes" id="UP000002051"/>
    </source>
</evidence>
<dbReference type="EnsemblPlants" id="AES66447">
    <property type="protein sequence ID" value="AES66447"/>
    <property type="gene ID" value="MTR_2g069410"/>
</dbReference>
<protein>
    <submittedName>
        <fullName evidence="1 2">Uncharacterized protein</fullName>
    </submittedName>
</protein>
<evidence type="ECO:0000313" key="2">
    <source>
        <dbReference type="EnsemblPlants" id="AES66447"/>
    </source>
</evidence>
<dbReference type="HOGENOM" id="CLU_2691455_0_0_1"/>
<reference evidence="2" key="3">
    <citation type="submission" date="2015-04" db="UniProtKB">
        <authorList>
            <consortium name="EnsemblPlants"/>
        </authorList>
    </citation>
    <scope>IDENTIFICATION</scope>
    <source>
        <strain evidence="2">cv. Jemalong A17</strain>
    </source>
</reference>
<reference evidence="1 3" key="1">
    <citation type="journal article" date="2011" name="Nature">
        <title>The Medicago genome provides insight into the evolution of rhizobial symbioses.</title>
        <authorList>
            <person name="Young N.D."/>
            <person name="Debelle F."/>
            <person name="Oldroyd G.E."/>
            <person name="Geurts R."/>
            <person name="Cannon S.B."/>
            <person name="Udvardi M.K."/>
            <person name="Benedito V.A."/>
            <person name="Mayer K.F."/>
            <person name="Gouzy J."/>
            <person name="Schoof H."/>
            <person name="Van de Peer Y."/>
            <person name="Proost S."/>
            <person name="Cook D.R."/>
            <person name="Meyers B.C."/>
            <person name="Spannagl M."/>
            <person name="Cheung F."/>
            <person name="De Mita S."/>
            <person name="Krishnakumar V."/>
            <person name="Gundlach H."/>
            <person name="Zhou S."/>
            <person name="Mudge J."/>
            <person name="Bharti A.K."/>
            <person name="Murray J.D."/>
            <person name="Naoumkina M.A."/>
            <person name="Rosen B."/>
            <person name="Silverstein K.A."/>
            <person name="Tang H."/>
            <person name="Rombauts S."/>
            <person name="Zhao P.X."/>
            <person name="Zhou P."/>
            <person name="Barbe V."/>
            <person name="Bardou P."/>
            <person name="Bechner M."/>
            <person name="Bellec A."/>
            <person name="Berger A."/>
            <person name="Berges H."/>
            <person name="Bidwell S."/>
            <person name="Bisseling T."/>
            <person name="Choisne N."/>
            <person name="Couloux A."/>
            <person name="Denny R."/>
            <person name="Deshpande S."/>
            <person name="Dai X."/>
            <person name="Doyle J.J."/>
            <person name="Dudez A.M."/>
            <person name="Farmer A.D."/>
            <person name="Fouteau S."/>
            <person name="Franken C."/>
            <person name="Gibelin C."/>
            <person name="Gish J."/>
            <person name="Goldstein S."/>
            <person name="Gonzalez A.J."/>
            <person name="Green P.J."/>
            <person name="Hallab A."/>
            <person name="Hartog M."/>
            <person name="Hua A."/>
            <person name="Humphray S.J."/>
            <person name="Jeong D.H."/>
            <person name="Jing Y."/>
            <person name="Jocker A."/>
            <person name="Kenton S.M."/>
            <person name="Kim D.J."/>
            <person name="Klee K."/>
            <person name="Lai H."/>
            <person name="Lang C."/>
            <person name="Lin S."/>
            <person name="Macmil S.L."/>
            <person name="Magdelenat G."/>
            <person name="Matthews L."/>
            <person name="McCorrison J."/>
            <person name="Monaghan E.L."/>
            <person name="Mun J.H."/>
            <person name="Najar F.Z."/>
            <person name="Nicholson C."/>
            <person name="Noirot C."/>
            <person name="O'Bleness M."/>
            <person name="Paule C.R."/>
            <person name="Poulain J."/>
            <person name="Prion F."/>
            <person name="Qin B."/>
            <person name="Qu C."/>
            <person name="Retzel E.F."/>
            <person name="Riddle C."/>
            <person name="Sallet E."/>
            <person name="Samain S."/>
            <person name="Samson N."/>
            <person name="Sanders I."/>
            <person name="Saurat O."/>
            <person name="Scarpelli C."/>
            <person name="Schiex T."/>
            <person name="Segurens B."/>
            <person name="Severin A.J."/>
            <person name="Sherrier D.J."/>
            <person name="Shi R."/>
            <person name="Sims S."/>
            <person name="Singer S.R."/>
            <person name="Sinharoy S."/>
            <person name="Sterck L."/>
            <person name="Viollet A."/>
            <person name="Wang B.B."/>
            <person name="Wang K."/>
            <person name="Wang M."/>
            <person name="Wang X."/>
            <person name="Warfsmann J."/>
            <person name="Weissenbach J."/>
            <person name="White D.D."/>
            <person name="White J.D."/>
            <person name="Wiley G.B."/>
            <person name="Wincker P."/>
            <person name="Xing Y."/>
            <person name="Yang L."/>
            <person name="Yao Z."/>
            <person name="Ying F."/>
            <person name="Zhai J."/>
            <person name="Zhou L."/>
            <person name="Zuber A."/>
            <person name="Denarie J."/>
            <person name="Dixon R.A."/>
            <person name="May G.D."/>
            <person name="Schwartz D.C."/>
            <person name="Rogers J."/>
            <person name="Quetier F."/>
            <person name="Town C.D."/>
            <person name="Roe B.A."/>
        </authorList>
    </citation>
    <scope>NUCLEOTIDE SEQUENCE [LARGE SCALE GENOMIC DNA]</scope>
    <source>
        <strain evidence="1">A17</strain>
        <strain evidence="2 3">cv. Jemalong A17</strain>
    </source>
</reference>
<sequence length="74" mass="8812">MDTKWDIEIFIGENDFRLWKENIQVVLIQQKEIKKFFKRMEKRTSGAEECMVQLVDCLKDQGQLDAMGFLKGRN</sequence>